<comment type="subcellular location">
    <subcellularLocation>
        <location evidence="1">Golgi apparatus membrane</location>
        <topology evidence="1">Single-pass type II membrane protein</topology>
    </subcellularLocation>
    <subcellularLocation>
        <location evidence="12">Golgi apparatus</location>
        <location evidence="12">Golgi stack membrane</location>
        <topology evidence="12">Single-pass type II membrane protein</topology>
    </subcellularLocation>
</comment>
<organism evidence="15 16">
    <name type="scientific">Mytilus coruscus</name>
    <name type="common">Sea mussel</name>
    <dbReference type="NCBI Taxonomy" id="42192"/>
    <lineage>
        <taxon>Eukaryota</taxon>
        <taxon>Metazoa</taxon>
        <taxon>Spiralia</taxon>
        <taxon>Lophotrochozoa</taxon>
        <taxon>Mollusca</taxon>
        <taxon>Bivalvia</taxon>
        <taxon>Autobranchia</taxon>
        <taxon>Pteriomorphia</taxon>
        <taxon>Mytilida</taxon>
        <taxon>Mytiloidea</taxon>
        <taxon>Mytilidae</taxon>
        <taxon>Mytilinae</taxon>
        <taxon>Mytilus</taxon>
    </lineage>
</organism>
<feature type="domain" description="Fucosyltransferase N-terminal" evidence="14">
    <location>
        <begin position="45"/>
        <end position="134"/>
    </location>
</feature>
<keyword evidence="11" id="KW-0325">Glycoprotein</keyword>
<evidence type="ECO:0000259" key="14">
    <source>
        <dbReference type="Pfam" id="PF17039"/>
    </source>
</evidence>
<dbReference type="Pfam" id="PF00852">
    <property type="entry name" value="Glyco_transf_10"/>
    <property type="match status" value="1"/>
</dbReference>
<evidence type="ECO:0000256" key="3">
    <source>
        <dbReference type="ARBA" id="ARBA00008919"/>
    </source>
</evidence>
<evidence type="ECO:0000256" key="9">
    <source>
        <dbReference type="ARBA" id="ARBA00023034"/>
    </source>
</evidence>
<evidence type="ECO:0000256" key="6">
    <source>
        <dbReference type="ARBA" id="ARBA00022692"/>
    </source>
</evidence>
<dbReference type="EC" id="2.4.1.-" evidence="12"/>
<reference evidence="15 16" key="1">
    <citation type="submission" date="2020-06" db="EMBL/GenBank/DDBJ databases">
        <authorList>
            <person name="Li R."/>
            <person name="Bekaert M."/>
        </authorList>
    </citation>
    <scope>NUCLEOTIDE SEQUENCE [LARGE SCALE GENOMIC DNA]</scope>
    <source>
        <strain evidence="16">wild</strain>
    </source>
</reference>
<feature type="domain" description="Fucosyltransferase C-terminal" evidence="13">
    <location>
        <begin position="154"/>
        <end position="229"/>
    </location>
</feature>
<keyword evidence="10" id="KW-0472">Membrane</keyword>
<evidence type="ECO:0000256" key="5">
    <source>
        <dbReference type="ARBA" id="ARBA00022679"/>
    </source>
</evidence>
<dbReference type="Gene3D" id="3.40.50.11660">
    <property type="entry name" value="Glycosyl transferase family 10, C-terminal domain"/>
    <property type="match status" value="1"/>
</dbReference>
<dbReference type="InterPro" id="IPR055270">
    <property type="entry name" value="Glyco_tran_10_C"/>
</dbReference>
<evidence type="ECO:0000256" key="7">
    <source>
        <dbReference type="ARBA" id="ARBA00022968"/>
    </source>
</evidence>
<evidence type="ECO:0000313" key="16">
    <source>
        <dbReference type="Proteomes" id="UP000507470"/>
    </source>
</evidence>
<evidence type="ECO:0000313" key="15">
    <source>
        <dbReference type="EMBL" id="CAC5411915.1"/>
    </source>
</evidence>
<dbReference type="GO" id="GO:0008417">
    <property type="term" value="F:fucosyltransferase activity"/>
    <property type="evidence" value="ECO:0007669"/>
    <property type="project" value="InterPro"/>
</dbReference>
<dbReference type="InterPro" id="IPR001503">
    <property type="entry name" value="Glyco_trans_10"/>
</dbReference>
<dbReference type="InterPro" id="IPR038577">
    <property type="entry name" value="GT10-like_C_sf"/>
</dbReference>
<dbReference type="InterPro" id="IPR031481">
    <property type="entry name" value="Glyco_tran_10_N"/>
</dbReference>
<dbReference type="GO" id="GO:0000139">
    <property type="term" value="C:Golgi membrane"/>
    <property type="evidence" value="ECO:0007669"/>
    <property type="project" value="UniProtKB-SubCell"/>
</dbReference>
<evidence type="ECO:0000256" key="1">
    <source>
        <dbReference type="ARBA" id="ARBA00004323"/>
    </source>
</evidence>
<comment type="similarity">
    <text evidence="3 12">Belongs to the glycosyltransferase 10 family.</text>
</comment>
<keyword evidence="8" id="KW-1133">Transmembrane helix</keyword>
<dbReference type="OrthoDB" id="5873627at2759"/>
<comment type="pathway">
    <text evidence="2">Protein modification; protein glycosylation.</text>
</comment>
<dbReference type="SUPFAM" id="SSF53756">
    <property type="entry name" value="UDP-Glycosyltransferase/glycogen phosphorylase"/>
    <property type="match status" value="1"/>
</dbReference>
<evidence type="ECO:0000256" key="10">
    <source>
        <dbReference type="ARBA" id="ARBA00023136"/>
    </source>
</evidence>
<keyword evidence="6 12" id="KW-0812">Transmembrane</keyword>
<keyword evidence="16" id="KW-1185">Reference proteome</keyword>
<dbReference type="AlphaFoldDB" id="A0A6J8DVK9"/>
<keyword evidence="9 12" id="KW-0333">Golgi apparatus</keyword>
<dbReference type="Proteomes" id="UP000507470">
    <property type="component" value="Unassembled WGS sequence"/>
</dbReference>
<evidence type="ECO:0000256" key="4">
    <source>
        <dbReference type="ARBA" id="ARBA00022676"/>
    </source>
</evidence>
<evidence type="ECO:0000256" key="12">
    <source>
        <dbReference type="RuleBase" id="RU003832"/>
    </source>
</evidence>
<evidence type="ECO:0000259" key="13">
    <source>
        <dbReference type="Pfam" id="PF00852"/>
    </source>
</evidence>
<gene>
    <name evidence="15" type="ORF">MCOR_44954</name>
</gene>
<dbReference type="Pfam" id="PF17039">
    <property type="entry name" value="Glyco_tran_10_N"/>
    <property type="match status" value="1"/>
</dbReference>
<accession>A0A6J8DVK9</accession>
<name>A0A6J8DVK9_MYTCO</name>
<dbReference type="PANTHER" id="PTHR48438:SF1">
    <property type="entry name" value="ALPHA-(1,3)-FUCOSYLTRANSFERASE C-RELATED"/>
    <property type="match status" value="1"/>
</dbReference>
<dbReference type="EMBL" id="CACVKT020007931">
    <property type="protein sequence ID" value="CAC5411915.1"/>
    <property type="molecule type" value="Genomic_DNA"/>
</dbReference>
<dbReference type="UniPathway" id="UPA00378"/>
<keyword evidence="4 12" id="KW-0328">Glycosyltransferase</keyword>
<dbReference type="PANTHER" id="PTHR48438">
    <property type="entry name" value="ALPHA-(1,3)-FUCOSYLTRANSFERASE C-RELATED"/>
    <property type="match status" value="1"/>
</dbReference>
<keyword evidence="7" id="KW-0735">Signal-anchor</keyword>
<evidence type="ECO:0000256" key="8">
    <source>
        <dbReference type="ARBA" id="ARBA00022989"/>
    </source>
</evidence>
<sequence length="235" mass="27865">MLWTLGQLDYFGREDFDYIKKQSQPLRTNASGTYFTMLFYATPYWFNAKTFVFDECSYKNCKITTDKKLLFTSEAVIFHHNSFSTLPDKPRDQIWIFATLESPYNSHQRFSGKVKNKFNCTMTYRKDSEAFSPYAFLRKQLHIPVKNYTSIYMNKTKNIAWVVSHSQTQSKRQAYVKELSKYIDVDIYGRCGKPCSFKEDCKIHLSKTYKFYVSFENSLCKDYLTEKYLECTVIV</sequence>
<evidence type="ECO:0000256" key="2">
    <source>
        <dbReference type="ARBA" id="ARBA00004922"/>
    </source>
</evidence>
<evidence type="ECO:0000256" key="11">
    <source>
        <dbReference type="ARBA" id="ARBA00023180"/>
    </source>
</evidence>
<dbReference type="GO" id="GO:0032580">
    <property type="term" value="C:Golgi cisterna membrane"/>
    <property type="evidence" value="ECO:0007669"/>
    <property type="project" value="UniProtKB-SubCell"/>
</dbReference>
<proteinExistence type="inferred from homology"/>
<keyword evidence="5 12" id="KW-0808">Transferase</keyword>
<protein>
    <recommendedName>
        <fullName evidence="12">Fucosyltransferase</fullName>
        <ecNumber evidence="12">2.4.1.-</ecNumber>
    </recommendedName>
</protein>